<name>A0A7D7LCY3_9NOSO</name>
<reference evidence="3" key="1">
    <citation type="submission" date="2020-06" db="EMBL/GenBank/DDBJ databases">
        <title>Nostoc edaphicum CCNP1411 genome.</title>
        <authorList>
            <person name="Fidor A."/>
            <person name="Grabski M."/>
            <person name="Gawor J."/>
            <person name="Gromadka R."/>
            <person name="Wegrzyn G."/>
            <person name="Mazur-Marzec H."/>
        </authorList>
    </citation>
    <scope>NUCLEOTIDE SEQUENCE [LARGE SCALE GENOMIC DNA]</scope>
    <source>
        <strain evidence="3">CCNP1411</strain>
    </source>
</reference>
<dbReference type="EMBL" id="CP054698">
    <property type="protein sequence ID" value="QMS89958.1"/>
    <property type="molecule type" value="Genomic_DNA"/>
</dbReference>
<dbReference type="RefSeq" id="WP_181927837.1">
    <property type="nucleotide sequence ID" value="NZ_CP054698.1"/>
</dbReference>
<proteinExistence type="predicted"/>
<organism evidence="2 3">
    <name type="scientific">Nostoc edaphicum CCNP1411</name>
    <dbReference type="NCBI Taxonomy" id="1472755"/>
    <lineage>
        <taxon>Bacteria</taxon>
        <taxon>Bacillati</taxon>
        <taxon>Cyanobacteriota</taxon>
        <taxon>Cyanophyceae</taxon>
        <taxon>Nostocales</taxon>
        <taxon>Nostocaceae</taxon>
        <taxon>Nostoc</taxon>
    </lineage>
</organism>
<keyword evidence="3" id="KW-1185">Reference proteome</keyword>
<feature type="region of interest" description="Disordered" evidence="1">
    <location>
        <begin position="96"/>
        <end position="117"/>
    </location>
</feature>
<accession>A0A7D7LCY3</accession>
<dbReference type="AlphaFoldDB" id="A0A7D7LCY3"/>
<gene>
    <name evidence="2" type="ORF">HUN01_21070</name>
</gene>
<evidence type="ECO:0000256" key="1">
    <source>
        <dbReference type="SAM" id="MobiDB-lite"/>
    </source>
</evidence>
<dbReference type="Proteomes" id="UP000514713">
    <property type="component" value="Chromosome"/>
</dbReference>
<evidence type="ECO:0000313" key="2">
    <source>
        <dbReference type="EMBL" id="QMS89958.1"/>
    </source>
</evidence>
<protein>
    <submittedName>
        <fullName evidence="2">Uncharacterized protein</fullName>
    </submittedName>
</protein>
<evidence type="ECO:0000313" key="3">
    <source>
        <dbReference type="Proteomes" id="UP000514713"/>
    </source>
</evidence>
<dbReference type="KEGG" id="ned:HUN01_21070"/>
<sequence length="117" mass="13323">MSDYKITVNIFIHLLNTQSSLFSAEDRITLMKLINNQPDDIKSLSDAISDWLSEHPEVDEALAEFEEIGTRAPGDKQANTNIPKYELDKKNILNEIQQSSSSAKETKNRLRLRSPTF</sequence>